<evidence type="ECO:0000256" key="6">
    <source>
        <dbReference type="SAM" id="Phobius"/>
    </source>
</evidence>
<protein>
    <recommendedName>
        <fullName evidence="7">SSD domain-containing protein</fullName>
    </recommendedName>
</protein>
<dbReference type="PANTHER" id="PTHR33406:SF10">
    <property type="entry name" value="SSD DOMAIN-CONTAINING PROTEIN"/>
    <property type="match status" value="1"/>
</dbReference>
<feature type="transmembrane region" description="Helical" evidence="6">
    <location>
        <begin position="18"/>
        <end position="35"/>
    </location>
</feature>
<dbReference type="Pfam" id="PF03176">
    <property type="entry name" value="MMPL"/>
    <property type="match status" value="2"/>
</dbReference>
<dbReference type="AlphaFoldDB" id="A0A1H0SCH7"/>
<sequence length="774" mass="85021">MKTVISGLENIVFGHRRLFIAIFLILTIFMGWSATRLRIDAGFGKLLPLHHEYMKTFVEHGKEFGGANQILIALKAKDGDIFTPEFFATLKAATDEVFFIPGVDRSKVRSLFTPNVRFTEVTEEGFAGGNVVPADFQNTPEGLQQVRKNILKSSVMGQLVAMDFSAAIISAQLLDIHPETGERLDYLDVANRLEKDVRSKFETDNISVHIIGFAKFIGDMTDGARRVVLFFGIAFLVTALLVYWYSQSLVLTAISLTCSLIAVIWQLGLLPLLGYGMDPMSILVPFLVFAIGVSHGVQMLGATRSEVFGGADNMSAARGSFRRLLVPGCIALASDTLGFLTILLIDIKMIQEMAITASIGVAMIILTNLLLLPLLLSWVSYSEAYKQKTRKRARNMEGVWRFLAKIAEPKPAALVLLVSIGLIVFGAWKGGDIKIGDLERGIPELRADSRYNRDSDLITSHFYIGVDILSVIAESVPEACIDYDLMTEIDRFAWHMNNVPGVLTVVSLPRVAKAVNAGWNEGYPKFQVLPRNQLLLVQSVKGLKTSSGLFNPDCSVMPVQIYTTDHKAETIARIVSEVKNYSNLHPMENLKFRLATGNVGVMAATNEEVSAAQFPILMYVFAAIILLCYATFRSVKALICILVPLGMVSLLGYALMTMLNIGLKVSTLPVVALGVGVGVDYGIYIYSRFKSLLDEGLPLQEAYLRTLEITGNGVIFTGITLAMGVATWIFSPLKFQADMGILLTFMLLVNMIGAILLLPALATWLMPSKRTANK</sequence>
<feature type="transmembrane region" description="Helical" evidence="6">
    <location>
        <begin position="612"/>
        <end position="630"/>
    </location>
</feature>
<evidence type="ECO:0000256" key="3">
    <source>
        <dbReference type="ARBA" id="ARBA00022692"/>
    </source>
</evidence>
<accession>A0A1H0SCH7</accession>
<evidence type="ECO:0000313" key="8">
    <source>
        <dbReference type="EMBL" id="SDP39511.1"/>
    </source>
</evidence>
<organism evidence="8 9">
    <name type="scientific">Desulforhopalus singaporensis</name>
    <dbReference type="NCBI Taxonomy" id="91360"/>
    <lineage>
        <taxon>Bacteria</taxon>
        <taxon>Pseudomonadati</taxon>
        <taxon>Thermodesulfobacteriota</taxon>
        <taxon>Desulfobulbia</taxon>
        <taxon>Desulfobulbales</taxon>
        <taxon>Desulfocapsaceae</taxon>
        <taxon>Desulforhopalus</taxon>
    </lineage>
</organism>
<name>A0A1H0SCH7_9BACT</name>
<feature type="transmembrane region" description="Helical" evidence="6">
    <location>
        <begin position="707"/>
        <end position="730"/>
    </location>
</feature>
<dbReference type="OrthoDB" id="174814at2"/>
<dbReference type="STRING" id="91360.SAMN05660330_02629"/>
<dbReference type="GO" id="GO:0005886">
    <property type="term" value="C:plasma membrane"/>
    <property type="evidence" value="ECO:0007669"/>
    <property type="project" value="UniProtKB-SubCell"/>
</dbReference>
<feature type="transmembrane region" description="Helical" evidence="6">
    <location>
        <begin position="324"/>
        <end position="345"/>
    </location>
</feature>
<dbReference type="InterPro" id="IPR050545">
    <property type="entry name" value="Mycobact_MmpL"/>
</dbReference>
<dbReference type="EMBL" id="FNJI01000018">
    <property type="protein sequence ID" value="SDP39511.1"/>
    <property type="molecule type" value="Genomic_DNA"/>
</dbReference>
<feature type="transmembrane region" description="Helical" evidence="6">
    <location>
        <begin position="253"/>
        <end position="276"/>
    </location>
</feature>
<dbReference type="PANTHER" id="PTHR33406">
    <property type="entry name" value="MEMBRANE PROTEIN MJ1562-RELATED"/>
    <property type="match status" value="1"/>
</dbReference>
<keyword evidence="5 6" id="KW-0472">Membrane</keyword>
<keyword evidence="3 6" id="KW-0812">Transmembrane</keyword>
<feature type="transmembrane region" description="Helical" evidence="6">
    <location>
        <begin position="357"/>
        <end position="381"/>
    </location>
</feature>
<evidence type="ECO:0000259" key="7">
    <source>
        <dbReference type="PROSITE" id="PS50156"/>
    </source>
</evidence>
<feature type="transmembrane region" description="Helical" evidence="6">
    <location>
        <begin position="668"/>
        <end position="686"/>
    </location>
</feature>
<dbReference type="InterPro" id="IPR000731">
    <property type="entry name" value="SSD"/>
</dbReference>
<dbReference type="InterPro" id="IPR004869">
    <property type="entry name" value="MMPL_dom"/>
</dbReference>
<evidence type="ECO:0000256" key="4">
    <source>
        <dbReference type="ARBA" id="ARBA00022989"/>
    </source>
</evidence>
<feature type="domain" description="SSD" evidence="7">
    <location>
        <begin position="226"/>
        <end position="378"/>
    </location>
</feature>
<feature type="transmembrane region" description="Helical" evidence="6">
    <location>
        <begin position="282"/>
        <end position="303"/>
    </location>
</feature>
<feature type="transmembrane region" description="Helical" evidence="6">
    <location>
        <begin position="227"/>
        <end position="246"/>
    </location>
</feature>
<feature type="transmembrane region" description="Helical" evidence="6">
    <location>
        <begin position="411"/>
        <end position="428"/>
    </location>
</feature>
<dbReference type="Gene3D" id="1.20.1640.10">
    <property type="entry name" value="Multidrug efflux transporter AcrB transmembrane domain"/>
    <property type="match status" value="2"/>
</dbReference>
<comment type="subcellular location">
    <subcellularLocation>
        <location evidence="1">Cell membrane</location>
        <topology evidence="1">Multi-pass membrane protein</topology>
    </subcellularLocation>
</comment>
<dbReference type="RefSeq" id="WP_092223558.1">
    <property type="nucleotide sequence ID" value="NZ_FNJI01000018.1"/>
</dbReference>
<keyword evidence="4 6" id="KW-1133">Transmembrane helix</keyword>
<proteinExistence type="predicted"/>
<evidence type="ECO:0000256" key="1">
    <source>
        <dbReference type="ARBA" id="ARBA00004651"/>
    </source>
</evidence>
<feature type="transmembrane region" description="Helical" evidence="6">
    <location>
        <begin position="742"/>
        <end position="765"/>
    </location>
</feature>
<keyword evidence="2" id="KW-1003">Cell membrane</keyword>
<evidence type="ECO:0000256" key="5">
    <source>
        <dbReference type="ARBA" id="ARBA00023136"/>
    </source>
</evidence>
<gene>
    <name evidence="8" type="ORF">SAMN05660330_02629</name>
</gene>
<dbReference type="Proteomes" id="UP000199073">
    <property type="component" value="Unassembled WGS sequence"/>
</dbReference>
<dbReference type="SUPFAM" id="SSF82866">
    <property type="entry name" value="Multidrug efflux transporter AcrB transmembrane domain"/>
    <property type="match status" value="2"/>
</dbReference>
<keyword evidence="9" id="KW-1185">Reference proteome</keyword>
<feature type="transmembrane region" description="Helical" evidence="6">
    <location>
        <begin position="637"/>
        <end position="656"/>
    </location>
</feature>
<reference evidence="8 9" key="1">
    <citation type="submission" date="2016-10" db="EMBL/GenBank/DDBJ databases">
        <authorList>
            <person name="de Groot N.N."/>
        </authorList>
    </citation>
    <scope>NUCLEOTIDE SEQUENCE [LARGE SCALE GENOMIC DNA]</scope>
    <source>
        <strain evidence="8 9">DSM 12130</strain>
    </source>
</reference>
<evidence type="ECO:0000256" key="2">
    <source>
        <dbReference type="ARBA" id="ARBA00022475"/>
    </source>
</evidence>
<dbReference type="PROSITE" id="PS50156">
    <property type="entry name" value="SSD"/>
    <property type="match status" value="2"/>
</dbReference>
<feature type="domain" description="SSD" evidence="7">
    <location>
        <begin position="641"/>
        <end position="764"/>
    </location>
</feature>
<evidence type="ECO:0000313" key="9">
    <source>
        <dbReference type="Proteomes" id="UP000199073"/>
    </source>
</evidence>